<feature type="compositionally biased region" description="Low complexity" evidence="4">
    <location>
        <begin position="66"/>
        <end position="76"/>
    </location>
</feature>
<accession>A0AAD1TNP7</accession>
<evidence type="ECO:0000313" key="8">
    <source>
        <dbReference type="Proteomes" id="UP001295444"/>
    </source>
</evidence>
<feature type="active site" description="Charge relay system" evidence="3">
    <location>
        <position position="379"/>
    </location>
</feature>
<protein>
    <submittedName>
        <fullName evidence="7">Acyl-coenzyme A thioesterase 1-like</fullName>
    </submittedName>
</protein>
<dbReference type="InterPro" id="IPR042490">
    <property type="entry name" value="Thio_Ohase/BAAT_N"/>
</dbReference>
<comment type="similarity">
    <text evidence="1">Belongs to the C/M/P thioester hydrolase family.</text>
</comment>
<dbReference type="InterPro" id="IPR016662">
    <property type="entry name" value="Acyl-CoA_thioEstase_long-chain"/>
</dbReference>
<gene>
    <name evidence="7" type="ORF">PECUL_23A015633</name>
</gene>
<dbReference type="InterPro" id="IPR014940">
    <property type="entry name" value="BAAT_C"/>
</dbReference>
<dbReference type="GO" id="GO:0047617">
    <property type="term" value="F:fatty acyl-CoA hydrolase activity"/>
    <property type="evidence" value="ECO:0007669"/>
    <property type="project" value="TreeGrafter"/>
</dbReference>
<name>A0AAD1TNP7_PELCU</name>
<dbReference type="GO" id="GO:0006637">
    <property type="term" value="P:acyl-CoA metabolic process"/>
    <property type="evidence" value="ECO:0007669"/>
    <property type="project" value="InterPro"/>
</dbReference>
<reference evidence="7" key="1">
    <citation type="submission" date="2022-03" db="EMBL/GenBank/DDBJ databases">
        <authorList>
            <person name="Alioto T."/>
            <person name="Alioto T."/>
            <person name="Gomez Garrido J."/>
        </authorList>
    </citation>
    <scope>NUCLEOTIDE SEQUENCE</scope>
</reference>
<dbReference type="PIRSF" id="PIRSF016521">
    <property type="entry name" value="Acyl-CoA_hydro"/>
    <property type="match status" value="1"/>
</dbReference>
<dbReference type="FunFam" id="3.40.50.1820:FF:000024">
    <property type="entry name" value="acyl-coenzyme A thioesterase 4"/>
    <property type="match status" value="1"/>
</dbReference>
<dbReference type="PANTHER" id="PTHR10824:SF17">
    <property type="entry name" value="ACYL-COENZYME A THIOESTERASE 6"/>
    <property type="match status" value="1"/>
</dbReference>
<dbReference type="Gene3D" id="3.40.50.1820">
    <property type="entry name" value="alpha/beta hydrolase"/>
    <property type="match status" value="1"/>
</dbReference>
<dbReference type="Pfam" id="PF04775">
    <property type="entry name" value="Bile_Hydr_Trans"/>
    <property type="match status" value="1"/>
</dbReference>
<evidence type="ECO:0000256" key="1">
    <source>
        <dbReference type="ARBA" id="ARBA00006538"/>
    </source>
</evidence>
<dbReference type="FunFam" id="2.60.40.2240:FF:000001">
    <property type="entry name" value="acyl-coenzyme A thioesterase 4"/>
    <property type="match status" value="1"/>
</dbReference>
<keyword evidence="8" id="KW-1185">Reference proteome</keyword>
<evidence type="ECO:0000259" key="6">
    <source>
        <dbReference type="Pfam" id="PF08840"/>
    </source>
</evidence>
<dbReference type="GO" id="GO:0006631">
    <property type="term" value="P:fatty acid metabolic process"/>
    <property type="evidence" value="ECO:0007669"/>
    <property type="project" value="UniProtKB-KW"/>
</dbReference>
<evidence type="ECO:0000256" key="2">
    <source>
        <dbReference type="ARBA" id="ARBA00022832"/>
    </source>
</evidence>
<proteinExistence type="inferred from homology"/>
<evidence type="ECO:0000313" key="7">
    <source>
        <dbReference type="EMBL" id="CAH2328503.1"/>
    </source>
</evidence>
<dbReference type="Gene3D" id="2.60.40.2240">
    <property type="entry name" value="Acyl-CoA thioester hydrolase/BAAT N-terminal domain"/>
    <property type="match status" value="1"/>
</dbReference>
<keyword evidence="2" id="KW-0276">Fatty acid metabolism</keyword>
<feature type="domain" description="BAAT/Acyl-CoA thioester hydrolase C-terminal" evidence="6">
    <location>
        <begin position="223"/>
        <end position="431"/>
    </location>
</feature>
<evidence type="ECO:0000256" key="4">
    <source>
        <dbReference type="SAM" id="MobiDB-lite"/>
    </source>
</evidence>
<sequence length="439" mass="48439">MQALLSLQRPAIPRVLSCRSMAVSLQVSPGRCVYDEPLAVRAEGLEPGQAVTLHTQLTDEGGETFSSRGRYRAGSRGELDLTQSPALEGGSYTGLEPEGPLWALEPRTPHRRFLRKDVQSPQRVDFSLYRDHEPLGKLLATATQDRTFMGEGVSRHPVREGRVRGSLFLPPGVGPFPGIIEIQGTGGGLLEYKASLLANKGFATLALAYYNYEDLPKEMNVFNLEYFEEAVNYMLQHPKVKGPGIGLMGHSKGGDLVASMASFLKGITAAVLVNGSIANVGAALKYKDVLLPPIGIDVKKMIYPEKGVADITNILVNPLEEGNRKSLIPIWKADCKFLFVVGQDDRNWRSEFYAQTACSLLVEARKEKPEIVLYPETGHYIEAPNFPLCKISMHKLVGLPVVWGGQTRQHAMAQVDSWKKIQIFFNKHLNQKNAMGNKL</sequence>
<dbReference type="Proteomes" id="UP001295444">
    <property type="component" value="Chromosome 13"/>
</dbReference>
<organism evidence="7 8">
    <name type="scientific">Pelobates cultripes</name>
    <name type="common">Western spadefoot toad</name>
    <dbReference type="NCBI Taxonomy" id="61616"/>
    <lineage>
        <taxon>Eukaryota</taxon>
        <taxon>Metazoa</taxon>
        <taxon>Chordata</taxon>
        <taxon>Craniata</taxon>
        <taxon>Vertebrata</taxon>
        <taxon>Euteleostomi</taxon>
        <taxon>Amphibia</taxon>
        <taxon>Batrachia</taxon>
        <taxon>Anura</taxon>
        <taxon>Pelobatoidea</taxon>
        <taxon>Pelobatidae</taxon>
        <taxon>Pelobates</taxon>
    </lineage>
</organism>
<dbReference type="PANTHER" id="PTHR10824">
    <property type="entry name" value="ACYL-COENZYME A THIOESTERASE-RELATED"/>
    <property type="match status" value="1"/>
</dbReference>
<evidence type="ECO:0000259" key="5">
    <source>
        <dbReference type="Pfam" id="PF04775"/>
    </source>
</evidence>
<feature type="region of interest" description="Disordered" evidence="4">
    <location>
        <begin position="60"/>
        <end position="94"/>
    </location>
</feature>
<dbReference type="SUPFAM" id="SSF53474">
    <property type="entry name" value="alpha/beta-Hydrolases"/>
    <property type="match status" value="1"/>
</dbReference>
<feature type="active site" description="Charge relay system" evidence="3">
    <location>
        <position position="345"/>
    </location>
</feature>
<keyword evidence="2" id="KW-0443">Lipid metabolism</keyword>
<dbReference type="Pfam" id="PF08840">
    <property type="entry name" value="BAAT_C"/>
    <property type="match status" value="1"/>
</dbReference>
<dbReference type="InterPro" id="IPR006862">
    <property type="entry name" value="Thio_Ohase/aa_AcTrfase"/>
</dbReference>
<feature type="domain" description="Acyl-CoA thioester hydrolase/bile acid-CoA amino acid N-acetyltransferase" evidence="5">
    <location>
        <begin position="35"/>
        <end position="160"/>
    </location>
</feature>
<dbReference type="AlphaFoldDB" id="A0AAD1TNP7"/>
<feature type="active site" description="Charge relay system" evidence="3">
    <location>
        <position position="251"/>
    </location>
</feature>
<dbReference type="EMBL" id="OW240924">
    <property type="protein sequence ID" value="CAH2328503.1"/>
    <property type="molecule type" value="Genomic_DNA"/>
</dbReference>
<dbReference type="InterPro" id="IPR029058">
    <property type="entry name" value="AB_hydrolase_fold"/>
</dbReference>
<evidence type="ECO:0000256" key="3">
    <source>
        <dbReference type="PIRSR" id="PIRSR016521-1"/>
    </source>
</evidence>